<dbReference type="PANTHER" id="PTHR30469:SF15">
    <property type="entry name" value="HLYD FAMILY OF SECRETION PROTEINS"/>
    <property type="match status" value="1"/>
</dbReference>
<dbReference type="NCBIfam" id="TIGR01730">
    <property type="entry name" value="RND_mfp"/>
    <property type="match status" value="1"/>
</dbReference>
<reference evidence="5" key="1">
    <citation type="submission" date="2022-06" db="EMBL/GenBank/DDBJ databases">
        <title>Aeoliella straminimaris, a novel planctomycete from sediments.</title>
        <authorList>
            <person name="Vitorino I.R."/>
            <person name="Lage O.M."/>
        </authorList>
    </citation>
    <scope>NUCLEOTIDE SEQUENCE</scope>
    <source>
        <strain evidence="5">ICT_H6.2</strain>
    </source>
</reference>
<evidence type="ECO:0000313" key="5">
    <source>
        <dbReference type="EMBL" id="MCO6044597.1"/>
    </source>
</evidence>
<dbReference type="SUPFAM" id="SSF111369">
    <property type="entry name" value="HlyD-like secretion proteins"/>
    <property type="match status" value="1"/>
</dbReference>
<dbReference type="AlphaFoldDB" id="A0A9X2F909"/>
<protein>
    <submittedName>
        <fullName evidence="5">Efflux RND transporter periplasmic adaptor subunit</fullName>
    </submittedName>
</protein>
<evidence type="ECO:0000313" key="6">
    <source>
        <dbReference type="Proteomes" id="UP001155241"/>
    </source>
</evidence>
<feature type="compositionally biased region" description="Polar residues" evidence="3">
    <location>
        <begin position="411"/>
        <end position="423"/>
    </location>
</feature>
<dbReference type="RefSeq" id="WP_252852707.1">
    <property type="nucleotide sequence ID" value="NZ_JAMXLR010000036.1"/>
</dbReference>
<comment type="caution">
    <text evidence="5">The sequence shown here is derived from an EMBL/GenBank/DDBJ whole genome shotgun (WGS) entry which is preliminary data.</text>
</comment>
<evidence type="ECO:0000256" key="2">
    <source>
        <dbReference type="SAM" id="Coils"/>
    </source>
</evidence>
<dbReference type="PANTHER" id="PTHR30469">
    <property type="entry name" value="MULTIDRUG RESISTANCE PROTEIN MDTA"/>
    <property type="match status" value="1"/>
</dbReference>
<evidence type="ECO:0000256" key="3">
    <source>
        <dbReference type="SAM" id="MobiDB-lite"/>
    </source>
</evidence>
<feature type="coiled-coil region" evidence="2">
    <location>
        <begin position="122"/>
        <end position="149"/>
    </location>
</feature>
<comment type="similarity">
    <text evidence="1">Belongs to the membrane fusion protein (MFP) (TC 8.A.1) family.</text>
</comment>
<feature type="region of interest" description="Disordered" evidence="3">
    <location>
        <begin position="411"/>
        <end position="437"/>
    </location>
</feature>
<keyword evidence="4" id="KW-1133">Transmembrane helix</keyword>
<gene>
    <name evidence="5" type="ORF">NG895_11830</name>
</gene>
<name>A0A9X2F909_9BACT</name>
<dbReference type="Proteomes" id="UP001155241">
    <property type="component" value="Unassembled WGS sequence"/>
</dbReference>
<keyword evidence="6" id="KW-1185">Reference proteome</keyword>
<dbReference type="GO" id="GO:1990281">
    <property type="term" value="C:efflux pump complex"/>
    <property type="evidence" value="ECO:0007669"/>
    <property type="project" value="TreeGrafter"/>
</dbReference>
<dbReference type="EMBL" id="JAMXLR010000036">
    <property type="protein sequence ID" value="MCO6044597.1"/>
    <property type="molecule type" value="Genomic_DNA"/>
</dbReference>
<feature type="compositionally biased region" description="Basic and acidic residues" evidence="3">
    <location>
        <begin position="425"/>
        <end position="437"/>
    </location>
</feature>
<keyword evidence="2" id="KW-0175">Coiled coil</keyword>
<sequence>MPQWTQHVARYIALSVITLLAIGIMAWVSMRDDSAARRAREQLTTPVPVAAQIKPLVAAQDVEASVCEVTSKFSGKIRAWETYSLGFEQPGRIVELGQNEAGQPLDDGSRVAKGQVLARLDNRVLQARVAEATANLEQASSDLGRARQVKSNGYGAITEAEYQQYLTQEALAKAALEIAAKNLQDAVLYAPVQGTIARRLAEPGEFVSANSTVFELVENDQLLLVIDVPESQIRELQSRMRAVKQAQQDGFTDPEAGVFRARVSLESLDQFGQPFPEIDAEVYRIAEIADTRTGLFEVEIRVPNENHLLRPGMVATAEVVTDRISAYSVPEASVLFRDEETYVFGLEEVQEPLQVMFWEVDEIPLATARKIHLTRWIDQGDHLLIPSTSVDMDRIIVRGHQRLNDGQHVRVTNSASTDDSQYVSPEKKNGKVAKADS</sequence>
<proteinExistence type="inferred from homology"/>
<dbReference type="Gene3D" id="1.10.287.470">
    <property type="entry name" value="Helix hairpin bin"/>
    <property type="match status" value="1"/>
</dbReference>
<keyword evidence="4" id="KW-0812">Transmembrane</keyword>
<dbReference type="Gene3D" id="2.40.30.170">
    <property type="match status" value="1"/>
</dbReference>
<feature type="transmembrane region" description="Helical" evidence="4">
    <location>
        <begin position="12"/>
        <end position="30"/>
    </location>
</feature>
<accession>A0A9X2F909</accession>
<dbReference type="Gene3D" id="2.40.420.20">
    <property type="match status" value="1"/>
</dbReference>
<evidence type="ECO:0000256" key="4">
    <source>
        <dbReference type="SAM" id="Phobius"/>
    </source>
</evidence>
<organism evidence="5 6">
    <name type="scientific">Aeoliella straminimaris</name>
    <dbReference type="NCBI Taxonomy" id="2954799"/>
    <lineage>
        <taxon>Bacteria</taxon>
        <taxon>Pseudomonadati</taxon>
        <taxon>Planctomycetota</taxon>
        <taxon>Planctomycetia</taxon>
        <taxon>Pirellulales</taxon>
        <taxon>Lacipirellulaceae</taxon>
        <taxon>Aeoliella</taxon>
    </lineage>
</organism>
<evidence type="ECO:0000256" key="1">
    <source>
        <dbReference type="ARBA" id="ARBA00009477"/>
    </source>
</evidence>
<dbReference type="InterPro" id="IPR006143">
    <property type="entry name" value="RND_pump_MFP"/>
</dbReference>
<dbReference type="Gene3D" id="2.40.50.100">
    <property type="match status" value="1"/>
</dbReference>
<dbReference type="GO" id="GO:0015562">
    <property type="term" value="F:efflux transmembrane transporter activity"/>
    <property type="evidence" value="ECO:0007669"/>
    <property type="project" value="TreeGrafter"/>
</dbReference>
<keyword evidence="4" id="KW-0472">Membrane</keyword>